<evidence type="ECO:0000256" key="5">
    <source>
        <dbReference type="ARBA" id="ARBA00023136"/>
    </source>
</evidence>
<sequence length="483" mass="51286">MTHDLPAGPLLNADLAPTPPERRTWTMWHIASLWVGMSVCIPSYMLSAGMIQAGLSWRMALLAVLLGNLIVWIPLVINAHPGTKYGIPFPVYARASFGTRGAHVPAVLRAVVACGWFGIQTWVGGLAIHALLGTLWPAWNGLGGGAAFMGHTTPEYLAFLIFWAVNVYFVYAGTDGIKWLETLSAPLLIGAGLALLWWAASAVGGFGALLRQADGLSAGGSGAGSAFLPWVTAMVGYWATLSLNISDFTRYARSQRDQTAGQALGLLTTMPLFAFIGIAVTSATVIVYGQAIWNPVELVARLTREQGSAWVGIVSMVVIAVATLTTNIAANIVSPAFTLANLAPRRITFRTGGMIAAVAGLLIFPWKLLDVYQGWLLSYSGLLGAVGGVILADYLLVRRGRLDVRGLYDEHGPYRYANGVNPRALAALAAGVAVALLGLLSPSLKFLFDGAWFSATLVSFATYGALMRPAAEANFTPAIPEIR</sequence>
<feature type="transmembrane region" description="Helical" evidence="6">
    <location>
        <begin position="222"/>
        <end position="243"/>
    </location>
</feature>
<keyword evidence="5 6" id="KW-0472">Membrane</keyword>
<dbReference type="Pfam" id="PF02133">
    <property type="entry name" value="Transp_cyt_pur"/>
    <property type="match status" value="1"/>
</dbReference>
<comment type="similarity">
    <text evidence="2">Belongs to the purine-cytosine permease (2.A.39) family.</text>
</comment>
<feature type="transmembrane region" description="Helical" evidence="6">
    <location>
        <begin position="375"/>
        <end position="397"/>
    </location>
</feature>
<feature type="transmembrane region" description="Helical" evidence="6">
    <location>
        <begin position="185"/>
        <end position="210"/>
    </location>
</feature>
<dbReference type="InterPro" id="IPR001248">
    <property type="entry name" value="Pur-cyt_permease"/>
</dbReference>
<evidence type="ECO:0000256" key="6">
    <source>
        <dbReference type="SAM" id="Phobius"/>
    </source>
</evidence>
<feature type="transmembrane region" description="Helical" evidence="6">
    <location>
        <begin position="126"/>
        <end position="150"/>
    </location>
</feature>
<organism evidence="7">
    <name type="scientific">uncultured Gemmatimonadota bacterium</name>
    <dbReference type="NCBI Taxonomy" id="203437"/>
    <lineage>
        <taxon>Bacteria</taxon>
        <taxon>Pseudomonadati</taxon>
        <taxon>Gemmatimonadota</taxon>
        <taxon>environmental samples</taxon>
    </lineage>
</organism>
<dbReference type="PANTHER" id="PTHR30618">
    <property type="entry name" value="NCS1 FAMILY PURINE/PYRIMIDINE TRANSPORTER"/>
    <property type="match status" value="1"/>
</dbReference>
<accession>A0A6J4MQI5</accession>
<comment type="subcellular location">
    <subcellularLocation>
        <location evidence="1">Membrane</location>
        <topology evidence="1">Multi-pass membrane protein</topology>
    </subcellularLocation>
</comment>
<keyword evidence="4 6" id="KW-1133">Transmembrane helix</keyword>
<evidence type="ECO:0000313" key="7">
    <source>
        <dbReference type="EMBL" id="CAA9363931.1"/>
    </source>
</evidence>
<protein>
    <submittedName>
        <fullName evidence="7">Cytosine/purine/uracil/thiamine/allantoin permease family protein</fullName>
    </submittedName>
</protein>
<feature type="transmembrane region" description="Helical" evidence="6">
    <location>
        <begin position="309"/>
        <end position="330"/>
    </location>
</feature>
<evidence type="ECO:0000256" key="4">
    <source>
        <dbReference type="ARBA" id="ARBA00022989"/>
    </source>
</evidence>
<dbReference type="CDD" id="cd11485">
    <property type="entry name" value="SLC-NCS1sbd_YbbW-like"/>
    <property type="match status" value="1"/>
</dbReference>
<dbReference type="InterPro" id="IPR012681">
    <property type="entry name" value="NCS1"/>
</dbReference>
<name>A0A6J4MQI5_9BACT</name>
<feature type="transmembrane region" description="Helical" evidence="6">
    <location>
        <begin position="59"/>
        <end position="77"/>
    </location>
</feature>
<keyword evidence="3 6" id="KW-0812">Transmembrane</keyword>
<feature type="transmembrane region" description="Helical" evidence="6">
    <location>
        <begin position="156"/>
        <end position="173"/>
    </location>
</feature>
<dbReference type="Gene3D" id="1.10.4160.10">
    <property type="entry name" value="Hydantoin permease"/>
    <property type="match status" value="1"/>
</dbReference>
<evidence type="ECO:0000256" key="1">
    <source>
        <dbReference type="ARBA" id="ARBA00004141"/>
    </source>
</evidence>
<dbReference type="PANTHER" id="PTHR30618:SF0">
    <property type="entry name" value="PURINE-URACIL PERMEASE NCS1"/>
    <property type="match status" value="1"/>
</dbReference>
<feature type="transmembrane region" description="Helical" evidence="6">
    <location>
        <begin position="351"/>
        <end position="369"/>
    </location>
</feature>
<dbReference type="InterPro" id="IPR045225">
    <property type="entry name" value="Uracil/uridine/allantoin_perm"/>
</dbReference>
<proteinExistence type="inferred from homology"/>
<dbReference type="GO" id="GO:0015205">
    <property type="term" value="F:nucleobase transmembrane transporter activity"/>
    <property type="evidence" value="ECO:0007669"/>
    <property type="project" value="TreeGrafter"/>
</dbReference>
<feature type="transmembrane region" description="Helical" evidence="6">
    <location>
        <begin position="424"/>
        <end position="444"/>
    </location>
</feature>
<dbReference type="GO" id="GO:0005886">
    <property type="term" value="C:plasma membrane"/>
    <property type="evidence" value="ECO:0007669"/>
    <property type="project" value="TreeGrafter"/>
</dbReference>
<evidence type="ECO:0000256" key="3">
    <source>
        <dbReference type="ARBA" id="ARBA00022692"/>
    </source>
</evidence>
<evidence type="ECO:0000256" key="2">
    <source>
        <dbReference type="ARBA" id="ARBA00008974"/>
    </source>
</evidence>
<dbReference type="AlphaFoldDB" id="A0A6J4MQI5"/>
<feature type="transmembrane region" description="Helical" evidence="6">
    <location>
        <begin position="27"/>
        <end position="47"/>
    </location>
</feature>
<gene>
    <name evidence="7" type="ORF">AVDCRST_MAG68-4701</name>
</gene>
<feature type="transmembrane region" description="Helical" evidence="6">
    <location>
        <begin position="264"/>
        <end position="289"/>
    </location>
</feature>
<dbReference type="EMBL" id="CADCTW010000215">
    <property type="protein sequence ID" value="CAA9363931.1"/>
    <property type="molecule type" value="Genomic_DNA"/>
</dbReference>
<reference evidence="7" key="1">
    <citation type="submission" date="2020-02" db="EMBL/GenBank/DDBJ databases">
        <authorList>
            <person name="Meier V. D."/>
        </authorList>
    </citation>
    <scope>NUCLEOTIDE SEQUENCE</scope>
    <source>
        <strain evidence="7">AVDCRST_MAG68</strain>
    </source>
</reference>
<dbReference type="NCBIfam" id="TIGR00800">
    <property type="entry name" value="ncs1"/>
    <property type="match status" value="1"/>
</dbReference>